<evidence type="ECO:0008006" key="3">
    <source>
        <dbReference type="Google" id="ProtNLM"/>
    </source>
</evidence>
<proteinExistence type="predicted"/>
<dbReference type="PANTHER" id="PTHR37610:SF77">
    <property type="entry name" value="INTEGRASE CATALYTIC DOMAIN-CONTAINING PROTEIN"/>
    <property type="match status" value="1"/>
</dbReference>
<sequence length="126" mass="14372">MNSQSSLHNLLSTKLDGSNFSLWEFHFGIFVQRKGLFGWLDGSAGLPTDEKELDRSNLNNAKVIAWMLNSVHADIAMGLRPFSSASEMRLHLRNFEVEHNIVEYTQGDKNARSFYAGLQLLWLEQD</sequence>
<name>A0AAV9LNZ6_9SOLN</name>
<comment type="caution">
    <text evidence="1">The sequence shown here is derived from an EMBL/GenBank/DDBJ whole genome shotgun (WGS) entry which is preliminary data.</text>
</comment>
<dbReference type="EMBL" id="JAWPEI010000005">
    <property type="protein sequence ID" value="KAK4727373.1"/>
    <property type="molecule type" value="Genomic_DNA"/>
</dbReference>
<reference evidence="1 2" key="1">
    <citation type="submission" date="2023-10" db="EMBL/GenBank/DDBJ databases">
        <title>Genome-Wide Identification Analysis in wild type Solanum Pinnatisectum Reveals Some Genes Defensing Phytophthora Infestans.</title>
        <authorList>
            <person name="Sun C."/>
        </authorList>
    </citation>
    <scope>NUCLEOTIDE SEQUENCE [LARGE SCALE GENOMIC DNA]</scope>
    <source>
        <strain evidence="1">LQN</strain>
        <tissue evidence="1">Leaf</tissue>
    </source>
</reference>
<organism evidence="1 2">
    <name type="scientific">Solanum pinnatisectum</name>
    <name type="common">tansyleaf nightshade</name>
    <dbReference type="NCBI Taxonomy" id="50273"/>
    <lineage>
        <taxon>Eukaryota</taxon>
        <taxon>Viridiplantae</taxon>
        <taxon>Streptophyta</taxon>
        <taxon>Embryophyta</taxon>
        <taxon>Tracheophyta</taxon>
        <taxon>Spermatophyta</taxon>
        <taxon>Magnoliopsida</taxon>
        <taxon>eudicotyledons</taxon>
        <taxon>Gunneridae</taxon>
        <taxon>Pentapetalae</taxon>
        <taxon>asterids</taxon>
        <taxon>lamiids</taxon>
        <taxon>Solanales</taxon>
        <taxon>Solanaceae</taxon>
        <taxon>Solanoideae</taxon>
        <taxon>Solaneae</taxon>
        <taxon>Solanum</taxon>
    </lineage>
</organism>
<keyword evidence="2" id="KW-1185">Reference proteome</keyword>
<evidence type="ECO:0000313" key="1">
    <source>
        <dbReference type="EMBL" id="KAK4727373.1"/>
    </source>
</evidence>
<evidence type="ECO:0000313" key="2">
    <source>
        <dbReference type="Proteomes" id="UP001311915"/>
    </source>
</evidence>
<accession>A0AAV9LNZ6</accession>
<gene>
    <name evidence="1" type="ORF">R3W88_032290</name>
</gene>
<protein>
    <recommendedName>
        <fullName evidence="3">Retrotransposon Copia-like N-terminal domain-containing protein</fullName>
    </recommendedName>
</protein>
<dbReference type="Proteomes" id="UP001311915">
    <property type="component" value="Unassembled WGS sequence"/>
</dbReference>
<dbReference type="PANTHER" id="PTHR37610">
    <property type="entry name" value="CCHC-TYPE DOMAIN-CONTAINING PROTEIN"/>
    <property type="match status" value="1"/>
</dbReference>
<dbReference type="AlphaFoldDB" id="A0AAV9LNZ6"/>